<dbReference type="SUPFAM" id="SSF55781">
    <property type="entry name" value="GAF domain-like"/>
    <property type="match status" value="1"/>
</dbReference>
<proteinExistence type="predicted"/>
<organism evidence="2 3">
    <name type="scientific">Microbacterium trichothecenolyticum</name>
    <name type="common">Aureobacterium trichothecenolyticum</name>
    <dbReference type="NCBI Taxonomy" id="69370"/>
    <lineage>
        <taxon>Bacteria</taxon>
        <taxon>Bacillati</taxon>
        <taxon>Actinomycetota</taxon>
        <taxon>Actinomycetes</taxon>
        <taxon>Micrococcales</taxon>
        <taxon>Microbacteriaceae</taxon>
        <taxon>Microbacterium</taxon>
    </lineage>
</organism>
<dbReference type="Proteomes" id="UP001226691">
    <property type="component" value="Unassembled WGS sequence"/>
</dbReference>
<dbReference type="PANTHER" id="PTHR30136:SF24">
    <property type="entry name" value="HTH-TYPE TRANSCRIPTIONAL REPRESSOR ALLR"/>
    <property type="match status" value="1"/>
</dbReference>
<dbReference type="Pfam" id="PF01614">
    <property type="entry name" value="IclR_C"/>
    <property type="match status" value="1"/>
</dbReference>
<comment type="caution">
    <text evidence="2">The sequence shown here is derived from an EMBL/GenBank/DDBJ whole genome shotgun (WGS) entry which is preliminary data.</text>
</comment>
<gene>
    <name evidence="2" type="ORF">QE412_000469</name>
</gene>
<sequence>MITSSMCILAHLDERDIDIVLSRPVPAATERTALDPDLIRRRLADVRAHGYAITEGERVPEAIGIAAPVFDALGEVVGAVSIACLASRADDRRLTELVPMVVRAAADISHDLAQLESAGPSATLPATR</sequence>
<protein>
    <submittedName>
        <fullName evidence="2">DNA-binding IclR family transcriptional regulator</fullName>
    </submittedName>
</protein>
<reference evidence="2 3" key="1">
    <citation type="submission" date="2023-07" db="EMBL/GenBank/DDBJ databases">
        <title>Functional and genomic diversity of the sorghum phyllosphere microbiome.</title>
        <authorList>
            <person name="Shade A."/>
        </authorList>
    </citation>
    <scope>NUCLEOTIDE SEQUENCE [LARGE SCALE GENOMIC DNA]</scope>
    <source>
        <strain evidence="2 3">SORGH_AS_1207</strain>
    </source>
</reference>
<keyword evidence="3" id="KW-1185">Reference proteome</keyword>
<keyword evidence="2" id="KW-0238">DNA-binding</keyword>
<evidence type="ECO:0000313" key="3">
    <source>
        <dbReference type="Proteomes" id="UP001226691"/>
    </source>
</evidence>
<dbReference type="PANTHER" id="PTHR30136">
    <property type="entry name" value="HELIX-TURN-HELIX TRANSCRIPTIONAL REGULATOR, ICLR FAMILY"/>
    <property type="match status" value="1"/>
</dbReference>
<dbReference type="EMBL" id="JAUTBF010000001">
    <property type="protein sequence ID" value="MDQ1121896.1"/>
    <property type="molecule type" value="Genomic_DNA"/>
</dbReference>
<accession>A0ABU0TQF1</accession>
<dbReference type="GO" id="GO:0003677">
    <property type="term" value="F:DNA binding"/>
    <property type="evidence" value="ECO:0007669"/>
    <property type="project" value="UniProtKB-KW"/>
</dbReference>
<dbReference type="InterPro" id="IPR029016">
    <property type="entry name" value="GAF-like_dom_sf"/>
</dbReference>
<name>A0ABU0TQF1_MICTR</name>
<dbReference type="RefSeq" id="WP_307479662.1">
    <property type="nucleotide sequence ID" value="NZ_JAUTBF010000001.1"/>
</dbReference>
<feature type="domain" description="IclR-ED" evidence="1">
    <location>
        <begin position="1"/>
        <end position="114"/>
    </location>
</feature>
<dbReference type="InterPro" id="IPR050707">
    <property type="entry name" value="HTH_MetabolicPath_Reg"/>
</dbReference>
<evidence type="ECO:0000313" key="2">
    <source>
        <dbReference type="EMBL" id="MDQ1121896.1"/>
    </source>
</evidence>
<dbReference type="InterPro" id="IPR014757">
    <property type="entry name" value="Tscrpt_reg_IclR_C"/>
</dbReference>
<evidence type="ECO:0000259" key="1">
    <source>
        <dbReference type="PROSITE" id="PS51078"/>
    </source>
</evidence>
<dbReference type="PROSITE" id="PS51078">
    <property type="entry name" value="ICLR_ED"/>
    <property type="match status" value="1"/>
</dbReference>
<dbReference type="Gene3D" id="3.30.450.40">
    <property type="match status" value="1"/>
</dbReference>